<evidence type="ECO:0000256" key="4">
    <source>
        <dbReference type="SAM" id="MobiDB-lite"/>
    </source>
</evidence>
<evidence type="ECO:0000313" key="5">
    <source>
        <dbReference type="EMBL" id="CAL7944249.1"/>
    </source>
</evidence>
<sequence length="725" mass="84792">MWLTLYDHSYNITNKMAMDISDSDKHSSQPLKKRKLYNALNDINENIQQENKENTNIPTQNVTTSSTPNKNIDINKETSTNNSIKIETDLNLDLATSAEDTADCNNDNKMKSKSRNSTISIRKIEDLCGTPKKNVTLQDLENIRDIKTENISSPQIFSPNINTNSMEWLSQSAKILSGTPTKCKEEKQNFCDSTPNRRKRRKFSPDIGDYDELSEVLKSDLCNTDLNDMEQIDMLHDLSSVMDFEDNKIITNFFCSTTNNTMQNEQELELSKDPEIDPLFIADNDETNTTSENTGNIELKQKNLRLRVTQEEMRDNTTNADTQESHDDEDINNDIKDILGILDIDEESEVEEADELPKNLIHTLYNIQVKLIHKVPPQHKVEHTAGSKSLTKIEKKLFLRHGPIKSGQYTPTEDNIIMDNWEAFCEVHDWNPKCVQPFLSMKRNNKFYIRSMEERQKFVQFLANGLPWRTLFSVYNRFKCLHKKHERSFKRYTAKEDMTILSHIKDEQNRKQMHRKFAELSNMLSRSRHSIWKHYQVLKKEQQQVPPKVNWTLPLIGRFIKVFMNITLSENVRDLKDAIIPKPVWKKLEQKLKIDHNQLKKFWVYRLHMQLFCPEPIYLNDIKIKLIEYVYGKGIAHIREIVWSNITKYFDGITSVFLCKVFLRLVEAATAKMGTNCFLDIIEYLYHEKIENIKNELTDKFLPRLSYKNGKVNVIDKDLTSNINN</sequence>
<dbReference type="PANTHER" id="PTHR46380:SF2">
    <property type="entry name" value="CYCLIN-D-BINDING MYB-LIKE TRANSCRIPTION FACTOR 1"/>
    <property type="match status" value="1"/>
</dbReference>
<protein>
    <submittedName>
        <fullName evidence="5">Uncharacterized protein</fullName>
    </submittedName>
</protein>
<dbReference type="Proteomes" id="UP001642520">
    <property type="component" value="Unassembled WGS sequence"/>
</dbReference>
<comment type="caution">
    <text evidence="5">The sequence shown here is derived from an EMBL/GenBank/DDBJ whole genome shotgun (WGS) entry which is preliminary data.</text>
</comment>
<feature type="region of interest" description="Disordered" evidence="4">
    <location>
        <begin position="47"/>
        <end position="76"/>
    </location>
</feature>
<evidence type="ECO:0000256" key="2">
    <source>
        <dbReference type="ARBA" id="ARBA00023125"/>
    </source>
</evidence>
<feature type="compositionally biased region" description="Polar residues" evidence="4">
    <location>
        <begin position="58"/>
        <end position="76"/>
    </location>
</feature>
<proteinExistence type="predicted"/>
<keyword evidence="6" id="KW-1185">Reference proteome</keyword>
<dbReference type="PANTHER" id="PTHR46380">
    <property type="entry name" value="CYCLIN-D-BINDING MYB-LIKE TRANSCRIPTION FACTOR 1"/>
    <property type="match status" value="1"/>
</dbReference>
<evidence type="ECO:0000313" key="6">
    <source>
        <dbReference type="Proteomes" id="UP001642520"/>
    </source>
</evidence>
<feature type="region of interest" description="Disordered" evidence="4">
    <location>
        <begin position="186"/>
        <end position="205"/>
    </location>
</feature>
<organism evidence="5 6">
    <name type="scientific">Xylocopa violacea</name>
    <name type="common">Violet carpenter bee</name>
    <name type="synonym">Apis violacea</name>
    <dbReference type="NCBI Taxonomy" id="135666"/>
    <lineage>
        <taxon>Eukaryota</taxon>
        <taxon>Metazoa</taxon>
        <taxon>Ecdysozoa</taxon>
        <taxon>Arthropoda</taxon>
        <taxon>Hexapoda</taxon>
        <taxon>Insecta</taxon>
        <taxon>Pterygota</taxon>
        <taxon>Neoptera</taxon>
        <taxon>Endopterygota</taxon>
        <taxon>Hymenoptera</taxon>
        <taxon>Apocrita</taxon>
        <taxon>Aculeata</taxon>
        <taxon>Apoidea</taxon>
        <taxon>Anthophila</taxon>
        <taxon>Apidae</taxon>
        <taxon>Xylocopa</taxon>
        <taxon>Xylocopa</taxon>
    </lineage>
</organism>
<dbReference type="InterPro" id="IPR051651">
    <property type="entry name" value="DMTF1_DNA-bind_reg"/>
</dbReference>
<accession>A0ABP1NWJ9</accession>
<evidence type="ECO:0000256" key="1">
    <source>
        <dbReference type="ARBA" id="ARBA00004123"/>
    </source>
</evidence>
<comment type="subcellular location">
    <subcellularLocation>
        <location evidence="1">Nucleus</location>
    </subcellularLocation>
</comment>
<gene>
    <name evidence="5" type="ORF">XYLVIOL_LOCUS6547</name>
</gene>
<name>A0ABP1NWJ9_XYLVO</name>
<dbReference type="EMBL" id="CAXAJV020001293">
    <property type="protein sequence ID" value="CAL7944249.1"/>
    <property type="molecule type" value="Genomic_DNA"/>
</dbReference>
<feature type="compositionally biased region" description="Low complexity" evidence="4">
    <location>
        <begin position="47"/>
        <end position="57"/>
    </location>
</feature>
<reference evidence="5 6" key="1">
    <citation type="submission" date="2024-08" db="EMBL/GenBank/DDBJ databases">
        <authorList>
            <person name="Will J Nash"/>
            <person name="Angela Man"/>
            <person name="Seanna McTaggart"/>
            <person name="Kendall Baker"/>
            <person name="Tom Barker"/>
            <person name="Leah Catchpole"/>
            <person name="Alex Durrant"/>
            <person name="Karim Gharbi"/>
            <person name="Naomi Irish"/>
            <person name="Gemy Kaithakottil"/>
            <person name="Debby Ku"/>
            <person name="Aaliyah Providence"/>
            <person name="Felix Shaw"/>
            <person name="David Swarbreck"/>
            <person name="Chris Watkins"/>
            <person name="Ann M. McCartney"/>
            <person name="Giulio Formenti"/>
            <person name="Alice Mouton"/>
            <person name="Noel Vella"/>
            <person name="Bjorn M von Reumont"/>
            <person name="Adriana Vella"/>
            <person name="Wilfried Haerty"/>
        </authorList>
    </citation>
    <scope>NUCLEOTIDE SEQUENCE [LARGE SCALE GENOMIC DNA]</scope>
</reference>
<keyword evidence="2" id="KW-0238">DNA-binding</keyword>
<evidence type="ECO:0000256" key="3">
    <source>
        <dbReference type="ARBA" id="ARBA00023242"/>
    </source>
</evidence>
<keyword evidence="3" id="KW-0539">Nucleus</keyword>